<dbReference type="GO" id="GO:0009231">
    <property type="term" value="P:riboflavin biosynthetic process"/>
    <property type="evidence" value="ECO:0007669"/>
    <property type="project" value="TreeGrafter"/>
</dbReference>
<dbReference type="GO" id="GO:0046872">
    <property type="term" value="F:metal ion binding"/>
    <property type="evidence" value="ECO:0007669"/>
    <property type="project" value="UniProtKB-KW"/>
</dbReference>
<evidence type="ECO:0000256" key="3">
    <source>
        <dbReference type="ARBA" id="ARBA00022801"/>
    </source>
</evidence>
<sequence>MQWHEQSWPALGAASRDMPIVVPIAAVEQHGHHLPVFTDSYLLGEVVRRAAAELGDAVAWTPLLWLGNSHHHMDFPGTLSAEPRTYLDVLCGLCENLLSHGFRRVVLLNGHGGNIVPSSQAVFEVRQRHRDRRDLLLLSATYWLLGSKPAEADPSFVQDRMEHACEWETSMMLRLSPRLVGEIGAIEPVAPGKAFAPASRGWITRERSEPGHIGDPRAATAEKGETLFRLFATDLAAFLNRVVAWDGRSWDG</sequence>
<dbReference type="EMBL" id="CP042997">
    <property type="protein sequence ID" value="QEH34460.1"/>
    <property type="molecule type" value="Genomic_DNA"/>
</dbReference>
<dbReference type="EC" id="3.5.2.10" evidence="6"/>
<dbReference type="Pfam" id="PF02633">
    <property type="entry name" value="Creatininase"/>
    <property type="match status" value="1"/>
</dbReference>
<proteinExistence type="inferred from homology"/>
<evidence type="ECO:0000256" key="1">
    <source>
        <dbReference type="ARBA" id="ARBA00001947"/>
    </source>
</evidence>
<dbReference type="InterPro" id="IPR024087">
    <property type="entry name" value="Creatininase-like_sf"/>
</dbReference>
<comment type="cofactor">
    <cofactor evidence="1">
        <name>Zn(2+)</name>
        <dbReference type="ChEBI" id="CHEBI:29105"/>
    </cofactor>
</comment>
<name>A0A5B9W3E1_9BACT</name>
<organism evidence="6 7">
    <name type="scientific">Aquisphaera giovannonii</name>
    <dbReference type="NCBI Taxonomy" id="406548"/>
    <lineage>
        <taxon>Bacteria</taxon>
        <taxon>Pseudomonadati</taxon>
        <taxon>Planctomycetota</taxon>
        <taxon>Planctomycetia</taxon>
        <taxon>Isosphaerales</taxon>
        <taxon>Isosphaeraceae</taxon>
        <taxon>Aquisphaera</taxon>
    </lineage>
</organism>
<evidence type="ECO:0000313" key="7">
    <source>
        <dbReference type="Proteomes" id="UP000324233"/>
    </source>
</evidence>
<evidence type="ECO:0000313" key="6">
    <source>
        <dbReference type="EMBL" id="QEH34460.1"/>
    </source>
</evidence>
<dbReference type="SUPFAM" id="SSF102215">
    <property type="entry name" value="Creatininase"/>
    <property type="match status" value="1"/>
</dbReference>
<dbReference type="RefSeq" id="WP_210420527.1">
    <property type="nucleotide sequence ID" value="NZ_CP042997.1"/>
</dbReference>
<protein>
    <submittedName>
        <fullName evidence="6">Creatinine amidohydrolase</fullName>
        <ecNumber evidence="6">3.5.2.10</ecNumber>
    </submittedName>
</protein>
<keyword evidence="3 6" id="KW-0378">Hydrolase</keyword>
<dbReference type="InterPro" id="IPR003785">
    <property type="entry name" value="Creatininase/forma_Hydrolase"/>
</dbReference>
<evidence type="ECO:0000256" key="2">
    <source>
        <dbReference type="ARBA" id="ARBA00022723"/>
    </source>
</evidence>
<dbReference type="KEGG" id="agv:OJF2_29990"/>
<dbReference type="Proteomes" id="UP000324233">
    <property type="component" value="Chromosome"/>
</dbReference>
<dbReference type="AlphaFoldDB" id="A0A5B9W3E1"/>
<dbReference type="PANTHER" id="PTHR35005">
    <property type="entry name" value="3-DEHYDRO-SCYLLO-INOSOSE HYDROLASE"/>
    <property type="match status" value="1"/>
</dbReference>
<dbReference type="PANTHER" id="PTHR35005:SF1">
    <property type="entry name" value="2-AMINO-5-FORMYLAMINO-6-RIBOSYLAMINOPYRIMIDIN-4(3H)-ONE 5'-MONOPHOSPHATE DEFORMYLASE"/>
    <property type="match status" value="1"/>
</dbReference>
<dbReference type="GO" id="GO:0016811">
    <property type="term" value="F:hydrolase activity, acting on carbon-nitrogen (but not peptide) bonds, in linear amides"/>
    <property type="evidence" value="ECO:0007669"/>
    <property type="project" value="TreeGrafter"/>
</dbReference>
<comment type="similarity">
    <text evidence="5">Belongs to the creatininase superfamily.</text>
</comment>
<dbReference type="GO" id="GO:0047789">
    <property type="term" value="F:creatininase activity"/>
    <property type="evidence" value="ECO:0007669"/>
    <property type="project" value="UniProtKB-EC"/>
</dbReference>
<evidence type="ECO:0000256" key="5">
    <source>
        <dbReference type="ARBA" id="ARBA00024029"/>
    </source>
</evidence>
<keyword evidence="4" id="KW-0862">Zinc</keyword>
<dbReference type="Gene3D" id="3.40.50.10310">
    <property type="entry name" value="Creatininase"/>
    <property type="match status" value="1"/>
</dbReference>
<keyword evidence="2" id="KW-0479">Metal-binding</keyword>
<accession>A0A5B9W3E1</accession>
<reference evidence="6 7" key="1">
    <citation type="submission" date="2019-08" db="EMBL/GenBank/DDBJ databases">
        <title>Deep-cultivation of Planctomycetes and their phenomic and genomic characterization uncovers novel biology.</title>
        <authorList>
            <person name="Wiegand S."/>
            <person name="Jogler M."/>
            <person name="Boedeker C."/>
            <person name="Pinto D."/>
            <person name="Vollmers J."/>
            <person name="Rivas-Marin E."/>
            <person name="Kohn T."/>
            <person name="Peeters S.H."/>
            <person name="Heuer A."/>
            <person name="Rast P."/>
            <person name="Oberbeckmann S."/>
            <person name="Bunk B."/>
            <person name="Jeske O."/>
            <person name="Meyerdierks A."/>
            <person name="Storesund J.E."/>
            <person name="Kallscheuer N."/>
            <person name="Luecker S."/>
            <person name="Lage O.M."/>
            <person name="Pohl T."/>
            <person name="Merkel B.J."/>
            <person name="Hornburger P."/>
            <person name="Mueller R.-W."/>
            <person name="Bruemmer F."/>
            <person name="Labrenz M."/>
            <person name="Spormann A.M."/>
            <person name="Op den Camp H."/>
            <person name="Overmann J."/>
            <person name="Amann R."/>
            <person name="Jetten M.S.M."/>
            <person name="Mascher T."/>
            <person name="Medema M.H."/>
            <person name="Devos D.P."/>
            <person name="Kaster A.-K."/>
            <person name="Ovreas L."/>
            <person name="Rohde M."/>
            <person name="Galperin M.Y."/>
            <person name="Jogler C."/>
        </authorList>
    </citation>
    <scope>NUCLEOTIDE SEQUENCE [LARGE SCALE GENOMIC DNA]</scope>
    <source>
        <strain evidence="6 7">OJF2</strain>
    </source>
</reference>
<gene>
    <name evidence="6" type="primary">crnA_1</name>
    <name evidence="6" type="ORF">OJF2_29990</name>
</gene>
<evidence type="ECO:0000256" key="4">
    <source>
        <dbReference type="ARBA" id="ARBA00022833"/>
    </source>
</evidence>
<keyword evidence="7" id="KW-1185">Reference proteome</keyword>